<dbReference type="SUPFAM" id="SSF46785">
    <property type="entry name" value="Winged helix' DNA-binding domain"/>
    <property type="match status" value="1"/>
</dbReference>
<dbReference type="InterPro" id="IPR036388">
    <property type="entry name" value="WH-like_DNA-bd_sf"/>
</dbReference>
<dbReference type="Proteomes" id="UP000003987">
    <property type="component" value="Unassembled WGS sequence"/>
</dbReference>
<dbReference type="STRING" id="575594.HMPREF0501_01442"/>
<dbReference type="PANTHER" id="PTHR43537">
    <property type="entry name" value="TRANSCRIPTIONAL REGULATOR, GNTR FAMILY"/>
    <property type="match status" value="1"/>
</dbReference>
<dbReference type="SUPFAM" id="SSF48008">
    <property type="entry name" value="GntR ligand-binding domain-like"/>
    <property type="match status" value="1"/>
</dbReference>
<keyword evidence="3" id="KW-0804">Transcription</keyword>
<evidence type="ECO:0000256" key="2">
    <source>
        <dbReference type="ARBA" id="ARBA00023125"/>
    </source>
</evidence>
<feature type="domain" description="HTH gntR-type" evidence="4">
    <location>
        <begin position="3"/>
        <end position="70"/>
    </location>
</feature>
<name>C7XXM8_9LACO</name>
<dbReference type="eggNOG" id="COG1802">
    <property type="taxonomic scope" value="Bacteria"/>
</dbReference>
<dbReference type="InterPro" id="IPR008920">
    <property type="entry name" value="TF_FadR/GntR_C"/>
</dbReference>
<dbReference type="InterPro" id="IPR036390">
    <property type="entry name" value="WH_DNA-bd_sf"/>
</dbReference>
<dbReference type="AlphaFoldDB" id="C7XXM8"/>
<dbReference type="RefSeq" id="WP_006917377.1">
    <property type="nucleotide sequence ID" value="NZ_GG698806.1"/>
</dbReference>
<dbReference type="Pfam" id="PF07729">
    <property type="entry name" value="FCD"/>
    <property type="match status" value="1"/>
</dbReference>
<dbReference type="InterPro" id="IPR011711">
    <property type="entry name" value="GntR_C"/>
</dbReference>
<reference evidence="5 6" key="1">
    <citation type="submission" date="2009-06" db="EMBL/GenBank/DDBJ databases">
        <title>The Genome Sequence of Lactobacillus coleohominis strain 101-4-CHN.</title>
        <authorList>
            <consortium name="The Broad Institute Genome Sequencing Platform"/>
            <person name="Ward D."/>
            <person name="Young S.K."/>
            <person name="Zeng Q."/>
            <person name="Koehrsen M."/>
            <person name="Alvarado L."/>
            <person name="Berlin A."/>
            <person name="Borenstein D."/>
            <person name="Chen Z."/>
            <person name="Engels R."/>
            <person name="Freedman E."/>
            <person name="Gellesch M."/>
            <person name="Goldberg J."/>
            <person name="Griggs A."/>
            <person name="Gujja S."/>
            <person name="Heiman D."/>
            <person name="Hepburn T."/>
            <person name="Howarth C."/>
            <person name="Jen D."/>
            <person name="Larson L."/>
            <person name="Lewis B."/>
            <person name="Mehta T."/>
            <person name="Park D."/>
            <person name="Pearson M."/>
            <person name="Roberts A."/>
            <person name="Saif S."/>
            <person name="Shea T."/>
            <person name="Shenoy N."/>
            <person name="Sisk P."/>
            <person name="Stolte C."/>
            <person name="Sykes S."/>
            <person name="Walk T."/>
            <person name="White J."/>
            <person name="Yandava C."/>
            <person name="Liu Y."/>
            <person name="Xu Q."/>
            <person name="Lander E."/>
            <person name="Nusbaum C."/>
            <person name="Galagan J."/>
            <person name="Birren B."/>
        </authorList>
    </citation>
    <scope>NUCLEOTIDE SEQUENCE [LARGE SCALE GENOMIC DNA]</scope>
    <source>
        <strain evidence="5 6">101-4-CHN</strain>
    </source>
</reference>
<accession>C7XXM8</accession>
<dbReference type="SMART" id="SM00895">
    <property type="entry name" value="FCD"/>
    <property type="match status" value="1"/>
</dbReference>
<dbReference type="HOGENOM" id="CLU_017584_5_2_9"/>
<dbReference type="Pfam" id="PF00392">
    <property type="entry name" value="GntR"/>
    <property type="match status" value="1"/>
</dbReference>
<evidence type="ECO:0000259" key="4">
    <source>
        <dbReference type="PROSITE" id="PS50949"/>
    </source>
</evidence>
<dbReference type="GO" id="GO:0003700">
    <property type="term" value="F:DNA-binding transcription factor activity"/>
    <property type="evidence" value="ECO:0007669"/>
    <property type="project" value="InterPro"/>
</dbReference>
<dbReference type="OrthoDB" id="574518at2"/>
<keyword evidence="6" id="KW-1185">Reference proteome</keyword>
<dbReference type="EMBL" id="GG698806">
    <property type="protein sequence ID" value="EEU29648.1"/>
    <property type="molecule type" value="Genomic_DNA"/>
</dbReference>
<evidence type="ECO:0000313" key="5">
    <source>
        <dbReference type="EMBL" id="EEU29648.1"/>
    </source>
</evidence>
<evidence type="ECO:0000313" key="6">
    <source>
        <dbReference type="Proteomes" id="UP000003987"/>
    </source>
</evidence>
<protein>
    <submittedName>
        <fullName evidence="5">Transcriptional regulator, GntR family</fullName>
    </submittedName>
</protein>
<dbReference type="GO" id="GO:0003677">
    <property type="term" value="F:DNA binding"/>
    <property type="evidence" value="ECO:0007669"/>
    <property type="project" value="UniProtKB-KW"/>
</dbReference>
<dbReference type="Gene3D" id="1.10.10.10">
    <property type="entry name" value="Winged helix-like DNA-binding domain superfamily/Winged helix DNA-binding domain"/>
    <property type="match status" value="1"/>
</dbReference>
<evidence type="ECO:0000256" key="3">
    <source>
        <dbReference type="ARBA" id="ARBA00023163"/>
    </source>
</evidence>
<keyword evidence="1" id="KW-0805">Transcription regulation</keyword>
<proteinExistence type="predicted"/>
<evidence type="ECO:0000256" key="1">
    <source>
        <dbReference type="ARBA" id="ARBA00023015"/>
    </source>
</evidence>
<dbReference type="PROSITE" id="PS50949">
    <property type="entry name" value="HTH_GNTR"/>
    <property type="match status" value="1"/>
</dbReference>
<dbReference type="InterPro" id="IPR000524">
    <property type="entry name" value="Tscrpt_reg_HTH_GntR"/>
</dbReference>
<dbReference type="PANTHER" id="PTHR43537:SF6">
    <property type="entry name" value="HTH-TYPE TRANSCRIPTIONAL REPRESSOR RSPR"/>
    <property type="match status" value="1"/>
</dbReference>
<dbReference type="SMART" id="SM00345">
    <property type="entry name" value="HTH_GNTR"/>
    <property type="match status" value="1"/>
</dbReference>
<gene>
    <name evidence="5" type="ORF">HMPREF0501_01442</name>
</gene>
<organism evidence="5 6">
    <name type="scientific">Limosilactobacillus coleohominis 101-4-CHN</name>
    <dbReference type="NCBI Taxonomy" id="575594"/>
    <lineage>
        <taxon>Bacteria</taxon>
        <taxon>Bacillati</taxon>
        <taxon>Bacillota</taxon>
        <taxon>Bacilli</taxon>
        <taxon>Lactobacillales</taxon>
        <taxon>Lactobacillaceae</taxon>
        <taxon>Limosilactobacillus</taxon>
    </lineage>
</organism>
<dbReference type="Gene3D" id="1.20.120.530">
    <property type="entry name" value="GntR ligand-binding domain-like"/>
    <property type="match status" value="1"/>
</dbReference>
<sequence>MDTNIRRNAYDQIKYKIIHFHYLPGQKVSEKMISESLNLGRTPVREALIRIEREGLIEVIPQSGTYVTIINMASAKNGRFVRECIEPKIMLEAMTKLTQEGLMHLLVNMQHQREAAQAEEPDHFFDLDQDFHHEFYKIANKNDVWNWLQLNNTQLNRFRRLRLKAANLNWRKLVEQHQKILKAVQEQNVDNLDYLIHAHLHLMLEEKDLVTQQFPAYFGIEDN</sequence>
<keyword evidence="2" id="KW-0238">DNA-binding</keyword>
<dbReference type="CDD" id="cd07377">
    <property type="entry name" value="WHTH_GntR"/>
    <property type="match status" value="1"/>
</dbReference>